<proteinExistence type="predicted"/>
<keyword evidence="3" id="KW-1185">Reference proteome</keyword>
<organism evidence="2 3">
    <name type="scientific">Puccinia sorghi</name>
    <dbReference type="NCBI Taxonomy" id="27349"/>
    <lineage>
        <taxon>Eukaryota</taxon>
        <taxon>Fungi</taxon>
        <taxon>Dikarya</taxon>
        <taxon>Basidiomycota</taxon>
        <taxon>Pucciniomycotina</taxon>
        <taxon>Pucciniomycetes</taxon>
        <taxon>Pucciniales</taxon>
        <taxon>Pucciniaceae</taxon>
        <taxon>Puccinia</taxon>
    </lineage>
</organism>
<dbReference type="Proteomes" id="UP000037035">
    <property type="component" value="Unassembled WGS sequence"/>
</dbReference>
<dbReference type="EMBL" id="LAVV01011040">
    <property type="protein sequence ID" value="KNZ48262.1"/>
    <property type="molecule type" value="Genomic_DNA"/>
</dbReference>
<feature type="region of interest" description="Disordered" evidence="1">
    <location>
        <begin position="1"/>
        <end position="24"/>
    </location>
</feature>
<evidence type="ECO:0000313" key="3">
    <source>
        <dbReference type="Proteomes" id="UP000037035"/>
    </source>
</evidence>
<dbReference type="OrthoDB" id="2507671at2759"/>
<feature type="non-terminal residue" evidence="2">
    <location>
        <position position="1"/>
    </location>
</feature>
<dbReference type="VEuPathDB" id="FungiDB:VP01_578g3"/>
<comment type="caution">
    <text evidence="2">The sequence shown here is derived from an EMBL/GenBank/DDBJ whole genome shotgun (WGS) entry which is preliminary data.</text>
</comment>
<protein>
    <submittedName>
        <fullName evidence="2">Uncharacterized protein</fullName>
    </submittedName>
</protein>
<name>A0A0L6UJ02_9BASI</name>
<dbReference type="STRING" id="27349.A0A0L6UJ02"/>
<feature type="compositionally biased region" description="Low complexity" evidence="1">
    <location>
        <begin position="10"/>
        <end position="24"/>
    </location>
</feature>
<sequence length="98" mass="10801">KQGIWKFSVSNPSHNHPSSSNPAAHVINRKFDNKAQQEVQQLADSGLKPSQIIQTLKKTNPEKHLLATVSTIYTAKKESTLFNQAAILEILNHNSAAT</sequence>
<gene>
    <name evidence="2" type="ORF">VP01_578g3</name>
</gene>
<accession>A0A0L6UJ02</accession>
<evidence type="ECO:0000313" key="2">
    <source>
        <dbReference type="EMBL" id="KNZ48262.1"/>
    </source>
</evidence>
<reference evidence="2 3" key="1">
    <citation type="submission" date="2015-08" db="EMBL/GenBank/DDBJ databases">
        <title>Next Generation Sequencing and Analysis of the Genome of Puccinia sorghi L Schw, the Causal Agent of Maize Common Rust.</title>
        <authorList>
            <person name="Rochi L."/>
            <person name="Burguener G."/>
            <person name="Darino M."/>
            <person name="Turjanski A."/>
            <person name="Kreff E."/>
            <person name="Dieguez M.J."/>
            <person name="Sacco F."/>
        </authorList>
    </citation>
    <scope>NUCLEOTIDE SEQUENCE [LARGE SCALE GENOMIC DNA]</scope>
    <source>
        <strain evidence="2 3">RO10H11247</strain>
    </source>
</reference>
<evidence type="ECO:0000256" key="1">
    <source>
        <dbReference type="SAM" id="MobiDB-lite"/>
    </source>
</evidence>
<dbReference type="AlphaFoldDB" id="A0A0L6UJ02"/>